<reference evidence="1" key="1">
    <citation type="submission" date="2018-02" db="EMBL/GenBank/DDBJ databases">
        <title>Rhizophora mucronata_Transcriptome.</title>
        <authorList>
            <person name="Meera S.P."/>
            <person name="Sreeshan A."/>
            <person name="Augustine A."/>
        </authorList>
    </citation>
    <scope>NUCLEOTIDE SEQUENCE</scope>
    <source>
        <tissue evidence="1">Leaf</tissue>
    </source>
</reference>
<evidence type="ECO:0000313" key="1">
    <source>
        <dbReference type="EMBL" id="MBX53707.1"/>
    </source>
</evidence>
<dbReference type="EMBL" id="GGEC01073223">
    <property type="protein sequence ID" value="MBX53707.1"/>
    <property type="molecule type" value="Transcribed_RNA"/>
</dbReference>
<sequence>MSGESDYSLTQAIDSNFNAHPLSIFTFTFQYETCLLDT</sequence>
<protein>
    <submittedName>
        <fullName evidence="1">Uncharacterized protein</fullName>
    </submittedName>
</protein>
<organism evidence="1">
    <name type="scientific">Rhizophora mucronata</name>
    <name type="common">Asiatic mangrove</name>
    <dbReference type="NCBI Taxonomy" id="61149"/>
    <lineage>
        <taxon>Eukaryota</taxon>
        <taxon>Viridiplantae</taxon>
        <taxon>Streptophyta</taxon>
        <taxon>Embryophyta</taxon>
        <taxon>Tracheophyta</taxon>
        <taxon>Spermatophyta</taxon>
        <taxon>Magnoliopsida</taxon>
        <taxon>eudicotyledons</taxon>
        <taxon>Gunneridae</taxon>
        <taxon>Pentapetalae</taxon>
        <taxon>rosids</taxon>
        <taxon>fabids</taxon>
        <taxon>Malpighiales</taxon>
        <taxon>Rhizophoraceae</taxon>
        <taxon>Rhizophora</taxon>
    </lineage>
</organism>
<proteinExistence type="predicted"/>
<accession>A0A2P2PG93</accession>
<name>A0A2P2PG93_RHIMU</name>
<dbReference type="AlphaFoldDB" id="A0A2P2PG93"/>